<dbReference type="Proteomes" id="UP001524587">
    <property type="component" value="Unassembled WGS sequence"/>
</dbReference>
<evidence type="ECO:0000256" key="3">
    <source>
        <dbReference type="ARBA" id="ARBA00023235"/>
    </source>
</evidence>
<dbReference type="Gene3D" id="3.90.226.10">
    <property type="entry name" value="2-enoyl-CoA Hydratase, Chain A, domain 1"/>
    <property type="match status" value="1"/>
</dbReference>
<gene>
    <name evidence="4" type="ORF">NFI95_11015</name>
</gene>
<evidence type="ECO:0000256" key="2">
    <source>
        <dbReference type="ARBA" id="ARBA00023140"/>
    </source>
</evidence>
<comment type="subcellular location">
    <subcellularLocation>
        <location evidence="1">Peroxisome</location>
    </subcellularLocation>
</comment>
<keyword evidence="5" id="KW-1185">Reference proteome</keyword>
<dbReference type="InterPro" id="IPR051053">
    <property type="entry name" value="ECH/Chromodomain_protein"/>
</dbReference>
<name>A0ABT1W7X3_9PROT</name>
<dbReference type="EMBL" id="JAMSKV010000009">
    <property type="protein sequence ID" value="MCQ8278977.1"/>
    <property type="molecule type" value="Genomic_DNA"/>
</dbReference>
<organism evidence="4 5">
    <name type="scientific">Endosaccharibacter trunci</name>
    <dbReference type="NCBI Taxonomy" id="2812733"/>
    <lineage>
        <taxon>Bacteria</taxon>
        <taxon>Pseudomonadati</taxon>
        <taxon>Pseudomonadota</taxon>
        <taxon>Alphaproteobacteria</taxon>
        <taxon>Acetobacterales</taxon>
        <taxon>Acetobacteraceae</taxon>
        <taxon>Endosaccharibacter</taxon>
    </lineage>
</organism>
<dbReference type="CDD" id="cd06558">
    <property type="entry name" value="crotonase-like"/>
    <property type="match status" value="1"/>
</dbReference>
<dbReference type="InterPro" id="IPR029045">
    <property type="entry name" value="ClpP/crotonase-like_dom_sf"/>
</dbReference>
<dbReference type="PANTHER" id="PTHR43684">
    <property type="match status" value="1"/>
</dbReference>
<sequence length="249" mass="25586">MTDVRASKENGVLHLVMDRPGKKNALTGAMYHALSDGLDRAAGSDSIRAVLISGAGDAFSAGNDVADFLSSGASTAADAPSVRFILALTRFSKPLVAAVQGNAVGIGTTMLLHCDLVFADETARFATPFSKLGLVPEAGSSLLLPARIGAVRANAMLLLGETLDANAALSAGLVNAVLPAGTVLDHARKQAETLAALPPAALRASKALIQGDRSALEARIDAELKAFGVALRSEEARAAFNLFLSRPKS</sequence>
<protein>
    <submittedName>
        <fullName evidence="4">Enoyl-CoA hydratase-related protein</fullName>
    </submittedName>
</protein>
<proteinExistence type="predicted"/>
<keyword evidence="2" id="KW-0576">Peroxisome</keyword>
<reference evidence="4 5" key="1">
    <citation type="submission" date="2022-06" db="EMBL/GenBank/DDBJ databases">
        <title>Endosaccharibacter gen. nov., sp. nov., endophytic bacteria isolated from sugarcane.</title>
        <authorList>
            <person name="Pitiwittayakul N."/>
            <person name="Yukphan P."/>
            <person name="Charoenyingcharoen P."/>
            <person name="Tanasupawat S."/>
        </authorList>
    </citation>
    <scope>NUCLEOTIDE SEQUENCE [LARGE SCALE GENOMIC DNA]</scope>
    <source>
        <strain evidence="4 5">KSS8</strain>
    </source>
</reference>
<evidence type="ECO:0000256" key="1">
    <source>
        <dbReference type="ARBA" id="ARBA00004275"/>
    </source>
</evidence>
<evidence type="ECO:0000313" key="4">
    <source>
        <dbReference type="EMBL" id="MCQ8278977.1"/>
    </source>
</evidence>
<evidence type="ECO:0000313" key="5">
    <source>
        <dbReference type="Proteomes" id="UP001524587"/>
    </source>
</evidence>
<dbReference type="Pfam" id="PF00378">
    <property type="entry name" value="ECH_1"/>
    <property type="match status" value="1"/>
</dbReference>
<keyword evidence="3" id="KW-0413">Isomerase</keyword>
<dbReference type="SUPFAM" id="SSF52096">
    <property type="entry name" value="ClpP/crotonase"/>
    <property type="match status" value="1"/>
</dbReference>
<dbReference type="InterPro" id="IPR001753">
    <property type="entry name" value="Enoyl-CoA_hydra/iso"/>
</dbReference>
<accession>A0ABT1W7X3</accession>
<comment type="caution">
    <text evidence="4">The sequence shown here is derived from an EMBL/GenBank/DDBJ whole genome shotgun (WGS) entry which is preliminary data.</text>
</comment>
<dbReference type="PANTHER" id="PTHR43684:SF1">
    <property type="entry name" value="ENOYL-COA DELTA ISOMERASE 2"/>
    <property type="match status" value="1"/>
</dbReference>
<dbReference type="RefSeq" id="WP_422864457.1">
    <property type="nucleotide sequence ID" value="NZ_JAMSKV010000009.1"/>
</dbReference>